<dbReference type="PROSITE" id="PS52016">
    <property type="entry name" value="TONB_DEPENDENT_REC_3"/>
    <property type="match status" value="1"/>
</dbReference>
<evidence type="ECO:0000313" key="16">
    <source>
        <dbReference type="EMBL" id="RRC99403.1"/>
    </source>
</evidence>
<evidence type="ECO:0008006" key="18">
    <source>
        <dbReference type="Google" id="ProtNLM"/>
    </source>
</evidence>
<name>A0A3P1SQK8_9GAMM</name>
<dbReference type="Gene3D" id="2.40.170.20">
    <property type="entry name" value="TonB-dependent receptor, beta-barrel domain"/>
    <property type="match status" value="1"/>
</dbReference>
<dbReference type="Proteomes" id="UP000267535">
    <property type="component" value="Unassembled WGS sequence"/>
</dbReference>
<keyword evidence="9" id="KW-0675">Receptor</keyword>
<evidence type="ECO:0000256" key="2">
    <source>
        <dbReference type="ARBA" id="ARBA00008143"/>
    </source>
</evidence>
<dbReference type="InterPro" id="IPR036942">
    <property type="entry name" value="Beta-barrel_TonB_sf"/>
</dbReference>
<dbReference type="PANTHER" id="PTHR30069">
    <property type="entry name" value="TONB-DEPENDENT OUTER MEMBRANE RECEPTOR"/>
    <property type="match status" value="1"/>
</dbReference>
<evidence type="ECO:0000256" key="4">
    <source>
        <dbReference type="ARBA" id="ARBA00022452"/>
    </source>
</evidence>
<protein>
    <recommendedName>
        <fullName evidence="18">TonB-dependent receptor</fullName>
    </recommendedName>
</protein>
<evidence type="ECO:0000313" key="17">
    <source>
        <dbReference type="Proteomes" id="UP000267535"/>
    </source>
</evidence>
<keyword evidence="10 11" id="KW-0998">Cell outer membrane</keyword>
<comment type="caution">
    <text evidence="16">The sequence shown here is derived from an EMBL/GenBank/DDBJ whole genome shotgun (WGS) entry which is preliminary data.</text>
</comment>
<feature type="domain" description="TonB-dependent receptor plug" evidence="15">
    <location>
        <begin position="55"/>
        <end position="159"/>
    </location>
</feature>
<dbReference type="RefSeq" id="WP_124926241.1">
    <property type="nucleotide sequence ID" value="NZ_BMOH01000004.1"/>
</dbReference>
<accession>A0A3P1SQK8</accession>
<proteinExistence type="inferred from homology"/>
<evidence type="ECO:0000256" key="10">
    <source>
        <dbReference type="ARBA" id="ARBA00023237"/>
    </source>
</evidence>
<keyword evidence="4 11" id="KW-1134">Transmembrane beta strand</keyword>
<keyword evidence="6 13" id="KW-0732">Signal</keyword>
<keyword evidence="8 11" id="KW-0472">Membrane</keyword>
<dbReference type="AlphaFoldDB" id="A0A3P1SQK8"/>
<evidence type="ECO:0000256" key="5">
    <source>
        <dbReference type="ARBA" id="ARBA00022692"/>
    </source>
</evidence>
<evidence type="ECO:0000256" key="9">
    <source>
        <dbReference type="ARBA" id="ARBA00023170"/>
    </source>
</evidence>
<organism evidence="16 17">
    <name type="scientific">Amphritea balenae</name>
    <dbReference type="NCBI Taxonomy" id="452629"/>
    <lineage>
        <taxon>Bacteria</taxon>
        <taxon>Pseudomonadati</taxon>
        <taxon>Pseudomonadota</taxon>
        <taxon>Gammaproteobacteria</taxon>
        <taxon>Oceanospirillales</taxon>
        <taxon>Oceanospirillaceae</taxon>
        <taxon>Amphritea</taxon>
    </lineage>
</organism>
<dbReference type="GO" id="GO:0015344">
    <property type="term" value="F:siderophore uptake transmembrane transporter activity"/>
    <property type="evidence" value="ECO:0007669"/>
    <property type="project" value="TreeGrafter"/>
</dbReference>
<dbReference type="GO" id="GO:0044718">
    <property type="term" value="P:siderophore transmembrane transport"/>
    <property type="evidence" value="ECO:0007669"/>
    <property type="project" value="TreeGrafter"/>
</dbReference>
<evidence type="ECO:0000259" key="15">
    <source>
        <dbReference type="Pfam" id="PF07715"/>
    </source>
</evidence>
<dbReference type="InterPro" id="IPR000531">
    <property type="entry name" value="Beta-barrel_TonB"/>
</dbReference>
<evidence type="ECO:0000256" key="6">
    <source>
        <dbReference type="ARBA" id="ARBA00022729"/>
    </source>
</evidence>
<evidence type="ECO:0000256" key="8">
    <source>
        <dbReference type="ARBA" id="ARBA00023136"/>
    </source>
</evidence>
<evidence type="ECO:0000256" key="1">
    <source>
        <dbReference type="ARBA" id="ARBA00004571"/>
    </source>
</evidence>
<feature type="chain" id="PRO_5018109876" description="TonB-dependent receptor" evidence="13">
    <location>
        <begin position="21"/>
        <end position="697"/>
    </location>
</feature>
<feature type="signal peptide" evidence="13">
    <location>
        <begin position="1"/>
        <end position="20"/>
    </location>
</feature>
<sequence length="697" mass="78382">MKLKASTLLTLSLFVTHLSAATPYKAQLMLANLDLASLGQLQVYTASRFITNTTETAAVTSIITAEDIQNRGYRSLYEVMQHIPGAYYNTTSHFENLTSRGLAQALSSYLLLIDGHAINDKSSFGISAETVFPTLSNVQRIEVVRGAGSVLWGSEAGIGIIHIITKSAQQLDPTGEGAWQIALDYETEHKRDLESAIYAKDLAEGGYTVSISRFDSDAPQADVYGTGATGVALIDLRKRANMNLEPGYDIYFKGHWRDYGLKASFNNARNNNFHSGSDNEAIYQRNWIELSYNPELTDQTRIENKIYLNDYKVEYQFNDHFKFSNTYDLTRMQGYGVESLIFHEADNYHLTSGIKIDSHRMTLKAPYNIPNPGPFLPYEQISPVTDKTYALFSELNYSLQPDFHITLGARYQKNDGILDTDFITPRFATIYNVNEESTLKYIFNGSEVAPSLRTWLGGRKGSLYQNGRYSGGAEESQKYQAHEIQYQFNTDNTFLSAGLFYMRIDDLIHYYGQGVTVDGDTVIKTWGNGPGASTRGLELEFKQAFDRVELYGNYTYAKATYDEGSWTLEGNTTDFVDGFFRHVIDSDLNIVVTPEHMWNLGADINLTNNMLLNIHYNGYANVAYDQFNTVGAPVDIGSEHFLDTTLVARDAFTQGLDLSFYLKNLFNNEAIVPDDVYGGYSESNMARRFGVNMTYSF</sequence>
<evidence type="ECO:0000256" key="13">
    <source>
        <dbReference type="SAM" id="SignalP"/>
    </source>
</evidence>
<dbReference type="PANTHER" id="PTHR30069:SF29">
    <property type="entry name" value="HEMOGLOBIN AND HEMOGLOBIN-HAPTOGLOBIN-BINDING PROTEIN 1-RELATED"/>
    <property type="match status" value="1"/>
</dbReference>
<keyword evidence="3 11" id="KW-0813">Transport</keyword>
<evidence type="ECO:0000256" key="7">
    <source>
        <dbReference type="ARBA" id="ARBA00023077"/>
    </source>
</evidence>
<evidence type="ECO:0000259" key="14">
    <source>
        <dbReference type="Pfam" id="PF00593"/>
    </source>
</evidence>
<dbReference type="SUPFAM" id="SSF56935">
    <property type="entry name" value="Porins"/>
    <property type="match status" value="1"/>
</dbReference>
<dbReference type="Pfam" id="PF00593">
    <property type="entry name" value="TonB_dep_Rec_b-barrel"/>
    <property type="match status" value="1"/>
</dbReference>
<feature type="domain" description="TonB-dependent receptor-like beta-barrel" evidence="14">
    <location>
        <begin position="249"/>
        <end position="665"/>
    </location>
</feature>
<evidence type="ECO:0000256" key="11">
    <source>
        <dbReference type="PROSITE-ProRule" id="PRU01360"/>
    </source>
</evidence>
<comment type="similarity">
    <text evidence="2">Belongs to the TonB-dependent receptor family. Hemoglobin/haptoglobin binding protein subfamily.</text>
</comment>
<keyword evidence="7 12" id="KW-0798">TonB box</keyword>
<comment type="subcellular location">
    <subcellularLocation>
        <location evidence="1 11">Cell outer membrane</location>
        <topology evidence="1 11">Multi-pass membrane protein</topology>
    </subcellularLocation>
</comment>
<dbReference type="InterPro" id="IPR039426">
    <property type="entry name" value="TonB-dep_rcpt-like"/>
</dbReference>
<dbReference type="OrthoDB" id="9764669at2"/>
<dbReference type="Pfam" id="PF07715">
    <property type="entry name" value="Plug"/>
    <property type="match status" value="1"/>
</dbReference>
<dbReference type="EMBL" id="RQXV01000005">
    <property type="protein sequence ID" value="RRC99403.1"/>
    <property type="molecule type" value="Genomic_DNA"/>
</dbReference>
<dbReference type="InterPro" id="IPR037066">
    <property type="entry name" value="Plug_dom_sf"/>
</dbReference>
<keyword evidence="5 11" id="KW-0812">Transmembrane</keyword>
<gene>
    <name evidence="16" type="ORF">EHS89_11220</name>
</gene>
<keyword evidence="17" id="KW-1185">Reference proteome</keyword>
<dbReference type="GO" id="GO:0009279">
    <property type="term" value="C:cell outer membrane"/>
    <property type="evidence" value="ECO:0007669"/>
    <property type="project" value="UniProtKB-SubCell"/>
</dbReference>
<dbReference type="Gene3D" id="2.170.130.10">
    <property type="entry name" value="TonB-dependent receptor, plug domain"/>
    <property type="match status" value="1"/>
</dbReference>
<dbReference type="InterPro" id="IPR012910">
    <property type="entry name" value="Plug_dom"/>
</dbReference>
<evidence type="ECO:0000256" key="3">
    <source>
        <dbReference type="ARBA" id="ARBA00022448"/>
    </source>
</evidence>
<reference evidence="16 17" key="1">
    <citation type="submission" date="2018-11" db="EMBL/GenBank/DDBJ databases">
        <title>The draft genome sequence of Amphritea balenae JAMM 1525T.</title>
        <authorList>
            <person name="Fang Z."/>
            <person name="Zhang Y."/>
            <person name="Han X."/>
        </authorList>
    </citation>
    <scope>NUCLEOTIDE SEQUENCE [LARGE SCALE GENOMIC DNA]</scope>
    <source>
        <strain evidence="16 17">JAMM 1525</strain>
    </source>
</reference>
<evidence type="ECO:0000256" key="12">
    <source>
        <dbReference type="RuleBase" id="RU003357"/>
    </source>
</evidence>